<dbReference type="Pfam" id="PF08940">
    <property type="entry name" value="DUF1918"/>
    <property type="match status" value="1"/>
</dbReference>
<feature type="transmembrane region" description="Helical" evidence="6">
    <location>
        <begin position="211"/>
        <end position="232"/>
    </location>
</feature>
<dbReference type="AlphaFoldDB" id="A0A1H7HGP0"/>
<keyword evidence="4 6" id="KW-1133">Transmembrane helix</keyword>
<feature type="transmembrane region" description="Helical" evidence="6">
    <location>
        <begin position="42"/>
        <end position="60"/>
    </location>
</feature>
<evidence type="ECO:0000256" key="5">
    <source>
        <dbReference type="ARBA" id="ARBA00023136"/>
    </source>
</evidence>
<evidence type="ECO:0000256" key="3">
    <source>
        <dbReference type="ARBA" id="ARBA00022692"/>
    </source>
</evidence>
<keyword evidence="5 6" id="KW-0472">Membrane</keyword>
<feature type="domain" description="EamA" evidence="7">
    <location>
        <begin position="15"/>
        <end position="141"/>
    </location>
</feature>
<gene>
    <name evidence="9" type="ORF">SAMN05414137_102207</name>
</gene>
<accession>A0A1H7HGP0</accession>
<feature type="transmembrane region" description="Helical" evidence="6">
    <location>
        <begin position="151"/>
        <end position="170"/>
    </location>
</feature>
<feature type="transmembrane region" description="Helical" evidence="6">
    <location>
        <begin position="244"/>
        <end position="263"/>
    </location>
</feature>
<reference evidence="10" key="1">
    <citation type="submission" date="2016-10" db="EMBL/GenBank/DDBJ databases">
        <authorList>
            <person name="Varghese N."/>
        </authorList>
    </citation>
    <scope>NUCLEOTIDE SEQUENCE [LARGE SCALE GENOMIC DNA]</scope>
    <source>
        <strain evidence="10">DSM 45096 / BCRC 16803 / CGMCC 4.1857 / CIP 109030 / JCM 12277 / KCTC 19219 / NBRC 100920 / 33214</strain>
    </source>
</reference>
<dbReference type="EMBL" id="FOAZ01000002">
    <property type="protein sequence ID" value="SEK49471.1"/>
    <property type="molecule type" value="Genomic_DNA"/>
</dbReference>
<evidence type="ECO:0000256" key="6">
    <source>
        <dbReference type="SAM" id="Phobius"/>
    </source>
</evidence>
<comment type="subcellular location">
    <subcellularLocation>
        <location evidence="1">Membrane</location>
        <topology evidence="1">Multi-pass membrane protein</topology>
    </subcellularLocation>
</comment>
<evidence type="ECO:0000259" key="8">
    <source>
        <dbReference type="Pfam" id="PF08940"/>
    </source>
</evidence>
<feature type="transmembrane region" description="Helical" evidence="6">
    <location>
        <begin position="72"/>
        <end position="92"/>
    </location>
</feature>
<dbReference type="InterPro" id="IPR015035">
    <property type="entry name" value="DUF1918"/>
</dbReference>
<dbReference type="OrthoDB" id="4828144at2"/>
<evidence type="ECO:0000256" key="2">
    <source>
        <dbReference type="ARBA" id="ARBA00007362"/>
    </source>
</evidence>
<dbReference type="STRING" id="235985.SAMN05414137_102207"/>
<evidence type="ECO:0000313" key="10">
    <source>
        <dbReference type="Proteomes" id="UP000183015"/>
    </source>
</evidence>
<evidence type="ECO:0000256" key="4">
    <source>
        <dbReference type="ARBA" id="ARBA00022989"/>
    </source>
</evidence>
<feature type="transmembrane region" description="Helical" evidence="6">
    <location>
        <begin position="269"/>
        <end position="287"/>
    </location>
</feature>
<dbReference type="Proteomes" id="UP000183015">
    <property type="component" value="Unassembled WGS sequence"/>
</dbReference>
<feature type="transmembrane region" description="Helical" evidence="6">
    <location>
        <begin position="98"/>
        <end position="119"/>
    </location>
</feature>
<sequence>MRYIALVLRNRFGIVLLTALAPAIWGSTYLVTTQLLPPGRPLLAGVLRAVPAGLLLVALTRRLPQGSWWWRSLVLGTLNIGAFFALLFVAAYRLPGGVAATVGAVQPLLAAGLSTALLGERLSPRTLLAGIAGVGGVSLLVLRAGARLDGLGVAAALGGAVVMATGVVLAKRWTSDAPLLATAGWQLTAGGLVLLPVALLVEGAPPAHLTAANLLGYAYLGLVGAALAYALWFRGLRALTPTSVTFLGLLSPVVATALGWLALGQRLTPVQGLGALIVLGALLTAQLRRGAPRLPGPRGGAELEGMKANTGDRLRFLGHHVGTPDRYGRVLKVLGPDGDPPYLVEFDDGHQAEVYPGSDCELEHAKKE</sequence>
<dbReference type="InterPro" id="IPR050638">
    <property type="entry name" value="AA-Vitamin_Transporters"/>
</dbReference>
<dbReference type="InterPro" id="IPR037185">
    <property type="entry name" value="EmrE-like"/>
</dbReference>
<comment type="similarity">
    <text evidence="2">Belongs to the EamA transporter family.</text>
</comment>
<evidence type="ECO:0000256" key="1">
    <source>
        <dbReference type="ARBA" id="ARBA00004141"/>
    </source>
</evidence>
<dbReference type="SUPFAM" id="SSF50118">
    <property type="entry name" value="Cell growth inhibitor/plasmid maintenance toxic component"/>
    <property type="match status" value="1"/>
</dbReference>
<dbReference type="InterPro" id="IPR000620">
    <property type="entry name" value="EamA_dom"/>
</dbReference>
<evidence type="ECO:0000259" key="7">
    <source>
        <dbReference type="Pfam" id="PF00892"/>
    </source>
</evidence>
<dbReference type="eggNOG" id="COG0697">
    <property type="taxonomic scope" value="Bacteria"/>
</dbReference>
<feature type="domain" description="EamA" evidence="7">
    <location>
        <begin position="151"/>
        <end position="283"/>
    </location>
</feature>
<keyword evidence="10" id="KW-1185">Reference proteome</keyword>
<feature type="domain" description="DUF1918" evidence="8">
    <location>
        <begin position="306"/>
        <end position="361"/>
    </location>
</feature>
<keyword evidence="3 6" id="KW-0812">Transmembrane</keyword>
<protein>
    <submittedName>
        <fullName evidence="9">Probable blue pigment (Indigoidine) exporter</fullName>
    </submittedName>
</protein>
<dbReference type="PANTHER" id="PTHR32322:SF2">
    <property type="entry name" value="EAMA DOMAIN-CONTAINING PROTEIN"/>
    <property type="match status" value="1"/>
</dbReference>
<dbReference type="GO" id="GO:0016020">
    <property type="term" value="C:membrane"/>
    <property type="evidence" value="ECO:0007669"/>
    <property type="project" value="UniProtKB-SubCell"/>
</dbReference>
<dbReference type="SUPFAM" id="SSF103481">
    <property type="entry name" value="Multidrug resistance efflux transporter EmrE"/>
    <property type="match status" value="2"/>
</dbReference>
<dbReference type="PANTHER" id="PTHR32322">
    <property type="entry name" value="INNER MEMBRANE TRANSPORTER"/>
    <property type="match status" value="1"/>
</dbReference>
<dbReference type="Pfam" id="PF00892">
    <property type="entry name" value="EamA"/>
    <property type="match status" value="2"/>
</dbReference>
<proteinExistence type="inferred from homology"/>
<feature type="transmembrane region" description="Helical" evidence="6">
    <location>
        <begin position="12"/>
        <end position="30"/>
    </location>
</feature>
<dbReference type="Gene3D" id="2.30.30.440">
    <property type="entry name" value="Domain of unknown function DUF1918"/>
    <property type="match status" value="1"/>
</dbReference>
<organism evidence="9 10">
    <name type="scientific">Streptacidiphilus jiangxiensis</name>
    <dbReference type="NCBI Taxonomy" id="235985"/>
    <lineage>
        <taxon>Bacteria</taxon>
        <taxon>Bacillati</taxon>
        <taxon>Actinomycetota</taxon>
        <taxon>Actinomycetes</taxon>
        <taxon>Kitasatosporales</taxon>
        <taxon>Streptomycetaceae</taxon>
        <taxon>Streptacidiphilus</taxon>
    </lineage>
</organism>
<name>A0A1H7HGP0_STRJI</name>
<feature type="transmembrane region" description="Helical" evidence="6">
    <location>
        <begin position="177"/>
        <end position="199"/>
    </location>
</feature>
<evidence type="ECO:0000313" key="9">
    <source>
        <dbReference type="EMBL" id="SEK49471.1"/>
    </source>
</evidence>
<feature type="transmembrane region" description="Helical" evidence="6">
    <location>
        <begin position="126"/>
        <end position="145"/>
    </location>
</feature>